<organism evidence="2 3">
    <name type="scientific">SAR86 cluster bacterium</name>
    <dbReference type="NCBI Taxonomy" id="2030880"/>
    <lineage>
        <taxon>Bacteria</taxon>
        <taxon>Pseudomonadati</taxon>
        <taxon>Pseudomonadota</taxon>
        <taxon>Gammaproteobacteria</taxon>
        <taxon>SAR86 cluster</taxon>
    </lineage>
</organism>
<dbReference type="Proteomes" id="UP000315498">
    <property type="component" value="Unassembled WGS sequence"/>
</dbReference>
<dbReference type="AlphaFoldDB" id="A0A520MSR1"/>
<accession>A0A520MSR1</accession>
<dbReference type="EMBL" id="SHBG01000023">
    <property type="protein sequence ID" value="RZO24262.1"/>
    <property type="molecule type" value="Genomic_DNA"/>
</dbReference>
<protein>
    <submittedName>
        <fullName evidence="2">Uncharacterized protein</fullName>
    </submittedName>
</protein>
<name>A0A520MSR1_9GAMM</name>
<feature type="signal peptide" evidence="1">
    <location>
        <begin position="1"/>
        <end position="18"/>
    </location>
</feature>
<keyword evidence="1" id="KW-0732">Signal</keyword>
<sequence length="138" mass="15654">MINIRLVLLLAFTINISASDTGVPGPRDCFWSLGPHSGDPYINLAYPDSNVYYWASVFTMPEGSELYIDGEYPYSRYMSIISYNARGKPLESLADYLIEPQKTSINPFVSGNQRLNKNRDYNIQVFNKEPVTNRETGV</sequence>
<evidence type="ECO:0000313" key="3">
    <source>
        <dbReference type="Proteomes" id="UP000315498"/>
    </source>
</evidence>
<evidence type="ECO:0000313" key="2">
    <source>
        <dbReference type="EMBL" id="RZO24262.1"/>
    </source>
</evidence>
<feature type="non-terminal residue" evidence="2">
    <location>
        <position position="138"/>
    </location>
</feature>
<gene>
    <name evidence="2" type="ORF">EVA94_02865</name>
</gene>
<comment type="caution">
    <text evidence="2">The sequence shown here is derived from an EMBL/GenBank/DDBJ whole genome shotgun (WGS) entry which is preliminary data.</text>
</comment>
<reference evidence="2 3" key="1">
    <citation type="submission" date="2019-02" db="EMBL/GenBank/DDBJ databases">
        <title>Prokaryotic population dynamics and viral predation in marine succession experiment using metagenomics: the confinement effect.</title>
        <authorList>
            <person name="Haro-Moreno J.M."/>
            <person name="Rodriguez-Valera F."/>
            <person name="Lopez-Perez M."/>
        </authorList>
    </citation>
    <scope>NUCLEOTIDE SEQUENCE [LARGE SCALE GENOMIC DNA]</scope>
    <source>
        <strain evidence="2">MED-G161</strain>
    </source>
</reference>
<feature type="chain" id="PRO_5021983188" evidence="1">
    <location>
        <begin position="19"/>
        <end position="138"/>
    </location>
</feature>
<proteinExistence type="predicted"/>
<evidence type="ECO:0000256" key="1">
    <source>
        <dbReference type="SAM" id="SignalP"/>
    </source>
</evidence>